<organism evidence="2 3">
    <name type="scientific">Reticulomyxa filosa</name>
    <dbReference type="NCBI Taxonomy" id="46433"/>
    <lineage>
        <taxon>Eukaryota</taxon>
        <taxon>Sar</taxon>
        <taxon>Rhizaria</taxon>
        <taxon>Retaria</taxon>
        <taxon>Foraminifera</taxon>
        <taxon>Monothalamids</taxon>
        <taxon>Reticulomyxidae</taxon>
        <taxon>Reticulomyxa</taxon>
    </lineage>
</organism>
<gene>
    <name evidence="2" type="ORF">RFI_09427</name>
</gene>
<name>X6NPS4_RETFI</name>
<sequence length="177" mass="20138">MLTFEEPPDPQSNKKLHTDDCIHVSIPPSTELATPKVAFPGTAPTLNKEHSVVIVKDADIKPKMDAEEENTSNKIADEHVEIVQQPSAQVQASDTNETKNKKKPEKTDMQKKEIHDDIFNISVFFFFGNVIKKKKKIQLQILNDRKLYSGTSERNVIGQSVHERGTDDRILWEFDNI</sequence>
<dbReference type="Proteomes" id="UP000023152">
    <property type="component" value="Unassembled WGS sequence"/>
</dbReference>
<feature type="compositionally biased region" description="Polar residues" evidence="1">
    <location>
        <begin position="84"/>
        <end position="94"/>
    </location>
</feature>
<reference evidence="2 3" key="1">
    <citation type="journal article" date="2013" name="Curr. Biol.">
        <title>The Genome of the Foraminiferan Reticulomyxa filosa.</title>
        <authorList>
            <person name="Glockner G."/>
            <person name="Hulsmann N."/>
            <person name="Schleicher M."/>
            <person name="Noegel A.A."/>
            <person name="Eichinger L."/>
            <person name="Gallinger C."/>
            <person name="Pawlowski J."/>
            <person name="Sierra R."/>
            <person name="Euteneuer U."/>
            <person name="Pillet L."/>
            <person name="Moustafa A."/>
            <person name="Platzer M."/>
            <person name="Groth M."/>
            <person name="Szafranski K."/>
            <person name="Schliwa M."/>
        </authorList>
    </citation>
    <scope>NUCLEOTIDE SEQUENCE [LARGE SCALE GENOMIC DNA]</scope>
</reference>
<protein>
    <submittedName>
        <fullName evidence="2">Uncharacterized protein</fullName>
    </submittedName>
</protein>
<comment type="caution">
    <text evidence="2">The sequence shown here is derived from an EMBL/GenBank/DDBJ whole genome shotgun (WGS) entry which is preliminary data.</text>
</comment>
<proteinExistence type="predicted"/>
<accession>X6NPS4</accession>
<feature type="region of interest" description="Disordered" evidence="1">
    <location>
        <begin position="82"/>
        <end position="110"/>
    </location>
</feature>
<evidence type="ECO:0000256" key="1">
    <source>
        <dbReference type="SAM" id="MobiDB-lite"/>
    </source>
</evidence>
<keyword evidence="3" id="KW-1185">Reference proteome</keyword>
<dbReference type="EMBL" id="ASPP01007094">
    <property type="protein sequence ID" value="ETO27709.1"/>
    <property type="molecule type" value="Genomic_DNA"/>
</dbReference>
<dbReference type="AlphaFoldDB" id="X6NPS4"/>
<evidence type="ECO:0000313" key="2">
    <source>
        <dbReference type="EMBL" id="ETO27709.1"/>
    </source>
</evidence>
<evidence type="ECO:0000313" key="3">
    <source>
        <dbReference type="Proteomes" id="UP000023152"/>
    </source>
</evidence>